<keyword evidence="1" id="KW-1133">Transmembrane helix</keyword>
<dbReference type="PANTHER" id="PTHR37172">
    <property type="entry name" value="TRANSMEMBRANE PROTEIN"/>
    <property type="match status" value="1"/>
</dbReference>
<feature type="transmembrane region" description="Helical" evidence="1">
    <location>
        <begin position="153"/>
        <end position="178"/>
    </location>
</feature>
<evidence type="ECO:0000256" key="1">
    <source>
        <dbReference type="SAM" id="Phobius"/>
    </source>
</evidence>
<evidence type="ECO:0008006" key="3">
    <source>
        <dbReference type="Google" id="ProtNLM"/>
    </source>
</evidence>
<accession>A0A2N9IP36</accession>
<proteinExistence type="predicted"/>
<dbReference type="PANTHER" id="PTHR37172:SF3">
    <property type="entry name" value="TRANSMEMBRANE PROTEIN"/>
    <property type="match status" value="1"/>
</dbReference>
<protein>
    <recommendedName>
        <fullName evidence="3">Transmembrane protein</fullName>
    </recommendedName>
</protein>
<keyword evidence="1" id="KW-0812">Transmembrane</keyword>
<organism evidence="2">
    <name type="scientific">Fagus sylvatica</name>
    <name type="common">Beechnut</name>
    <dbReference type="NCBI Taxonomy" id="28930"/>
    <lineage>
        <taxon>Eukaryota</taxon>
        <taxon>Viridiplantae</taxon>
        <taxon>Streptophyta</taxon>
        <taxon>Embryophyta</taxon>
        <taxon>Tracheophyta</taxon>
        <taxon>Spermatophyta</taxon>
        <taxon>Magnoliopsida</taxon>
        <taxon>eudicotyledons</taxon>
        <taxon>Gunneridae</taxon>
        <taxon>Pentapetalae</taxon>
        <taxon>rosids</taxon>
        <taxon>fabids</taxon>
        <taxon>Fagales</taxon>
        <taxon>Fagaceae</taxon>
        <taxon>Fagus</taxon>
    </lineage>
</organism>
<dbReference type="EMBL" id="OIVN01006160">
    <property type="protein sequence ID" value="SPD26612.1"/>
    <property type="molecule type" value="Genomic_DNA"/>
</dbReference>
<feature type="transmembrane region" description="Helical" evidence="1">
    <location>
        <begin position="105"/>
        <end position="121"/>
    </location>
</feature>
<feature type="transmembrane region" description="Helical" evidence="1">
    <location>
        <begin position="12"/>
        <end position="32"/>
    </location>
</feature>
<dbReference type="AlphaFoldDB" id="A0A2N9IP36"/>
<sequence>MKLLNCVSLRDSFHILTITLLSLLLPLSFLLLARFSSAYYVLSLNSNPSLHLSSFLSFILYSNPSVLYVLVSIVSIATSYSWLNRVVVKPVVDDTVFGNAREERWVGRVAMAASFGTLWWWKLRDEVETLVVVAEVKRELSMGLGVADFVGWWLYYLIVTIGMVRIVKGLMWLGLLWLCRKVRDNSAESCGDEDKV</sequence>
<keyword evidence="1" id="KW-0472">Membrane</keyword>
<evidence type="ECO:0000313" key="2">
    <source>
        <dbReference type="EMBL" id="SPD26612.1"/>
    </source>
</evidence>
<name>A0A2N9IP36_FAGSY</name>
<feature type="transmembrane region" description="Helical" evidence="1">
    <location>
        <begin position="66"/>
        <end position="84"/>
    </location>
</feature>
<gene>
    <name evidence="2" type="ORF">FSB_LOCUS54494</name>
</gene>
<reference evidence="2" key="1">
    <citation type="submission" date="2018-02" db="EMBL/GenBank/DDBJ databases">
        <authorList>
            <person name="Cohen D.B."/>
            <person name="Kent A.D."/>
        </authorList>
    </citation>
    <scope>NUCLEOTIDE SEQUENCE</scope>
</reference>